<name>A0A2Y9AR66_9RHOB</name>
<gene>
    <name evidence="2" type="ORF">BCF38_10480</name>
    <name evidence="3" type="ORF">SAMN05421539_10480</name>
</gene>
<evidence type="ECO:0000256" key="1">
    <source>
        <dbReference type="SAM" id="MobiDB-lite"/>
    </source>
</evidence>
<dbReference type="AlphaFoldDB" id="A0A2Y9AR66"/>
<evidence type="ECO:0000313" key="4">
    <source>
        <dbReference type="Proteomes" id="UP000245839"/>
    </source>
</evidence>
<feature type="compositionally biased region" description="Basic and acidic residues" evidence="1">
    <location>
        <begin position="9"/>
        <end position="19"/>
    </location>
</feature>
<dbReference type="Proteomes" id="UP000245839">
    <property type="component" value="Unassembled WGS sequence"/>
</dbReference>
<dbReference type="OrthoDB" id="7570189at2"/>
<reference evidence="2 4" key="2">
    <citation type="submission" date="2018-03" db="EMBL/GenBank/DDBJ databases">
        <title>Genomic Encyclopedia of Archaeal and Bacterial Type Strains, Phase II (KMG-II): from individual species to whole genera.</title>
        <authorList>
            <person name="Goeker M."/>
        </authorList>
    </citation>
    <scope>NUCLEOTIDE SEQUENCE [LARGE SCALE GENOMIC DNA]</scope>
    <source>
        <strain evidence="2 4">DSM 25227</strain>
    </source>
</reference>
<sequence length="111" mass="12809">MPRQLTRRLTHEAPTRVEDGAGGWTRSWEMRGAHWCEVRMRSGQLRPTEFGRTPRLAVRIVTHAVPQDQPTRPWPGHRLSDLGRGYIVDAVHENDPNDRYMTILASEEVVE</sequence>
<keyword evidence="4" id="KW-1185">Reference proteome</keyword>
<evidence type="ECO:0000313" key="3">
    <source>
        <dbReference type="EMBL" id="SSA45808.1"/>
    </source>
</evidence>
<dbReference type="Gene3D" id="2.40.10.270">
    <property type="entry name" value="Bacteriophage SPP1 head-tail adaptor protein"/>
    <property type="match status" value="1"/>
</dbReference>
<reference evidence="3 5" key="1">
    <citation type="submission" date="2016-10" db="EMBL/GenBank/DDBJ databases">
        <authorList>
            <person name="Cai Z."/>
        </authorList>
    </citation>
    <scope>NUCLEOTIDE SEQUENCE [LARGE SCALE GENOMIC DNA]</scope>
    <source>
        <strain evidence="3 5">DSM 25227</strain>
    </source>
</reference>
<protein>
    <submittedName>
        <fullName evidence="2 3">Head-tail joining protein</fullName>
    </submittedName>
</protein>
<evidence type="ECO:0000313" key="5">
    <source>
        <dbReference type="Proteomes" id="UP000251571"/>
    </source>
</evidence>
<dbReference type="Proteomes" id="UP000251571">
    <property type="component" value="Unassembled WGS sequence"/>
</dbReference>
<dbReference type="EMBL" id="QGDJ01000004">
    <property type="protein sequence ID" value="PWJ19149.1"/>
    <property type="molecule type" value="Genomic_DNA"/>
</dbReference>
<dbReference type="EMBL" id="UETC01000004">
    <property type="protein sequence ID" value="SSA45808.1"/>
    <property type="molecule type" value="Genomic_DNA"/>
</dbReference>
<accession>A0A2Y9AR66</accession>
<dbReference type="RefSeq" id="WP_109564263.1">
    <property type="nucleotide sequence ID" value="NZ_QGDJ01000004.1"/>
</dbReference>
<feature type="region of interest" description="Disordered" evidence="1">
    <location>
        <begin position="1"/>
        <end position="20"/>
    </location>
</feature>
<proteinExistence type="predicted"/>
<dbReference type="InterPro" id="IPR008767">
    <property type="entry name" value="Phage_SPP1_head-tail_adaptor"/>
</dbReference>
<organism evidence="3 5">
    <name type="scientific">Jannaschia seohaensis</name>
    <dbReference type="NCBI Taxonomy" id="475081"/>
    <lineage>
        <taxon>Bacteria</taxon>
        <taxon>Pseudomonadati</taxon>
        <taxon>Pseudomonadota</taxon>
        <taxon>Alphaproteobacteria</taxon>
        <taxon>Rhodobacterales</taxon>
        <taxon>Roseobacteraceae</taxon>
        <taxon>Jannaschia</taxon>
    </lineage>
</organism>
<dbReference type="Pfam" id="PF05521">
    <property type="entry name" value="Phage_HCP"/>
    <property type="match status" value="1"/>
</dbReference>
<evidence type="ECO:0000313" key="2">
    <source>
        <dbReference type="EMBL" id="PWJ19149.1"/>
    </source>
</evidence>
<dbReference type="InterPro" id="IPR038666">
    <property type="entry name" value="SSP1_head-tail_sf"/>
</dbReference>